<evidence type="ECO:0000256" key="1">
    <source>
        <dbReference type="ARBA" id="ARBA00006484"/>
    </source>
</evidence>
<dbReference type="GO" id="GO:0016020">
    <property type="term" value="C:membrane"/>
    <property type="evidence" value="ECO:0007669"/>
    <property type="project" value="TreeGrafter"/>
</dbReference>
<dbReference type="InterPro" id="IPR036291">
    <property type="entry name" value="NAD(P)-bd_dom_sf"/>
</dbReference>
<dbReference type="Pfam" id="PF00106">
    <property type="entry name" value="adh_short"/>
    <property type="match status" value="1"/>
</dbReference>
<dbReference type="CDD" id="cd05233">
    <property type="entry name" value="SDR_c"/>
    <property type="match status" value="1"/>
</dbReference>
<dbReference type="InterPro" id="IPR002347">
    <property type="entry name" value="SDR_fam"/>
</dbReference>
<name>A0A4Y6UYQ9_SACBS</name>
<dbReference type="PRINTS" id="PR00081">
    <property type="entry name" value="GDHRDH"/>
</dbReference>
<dbReference type="PANTHER" id="PTHR44196:SF1">
    <property type="entry name" value="DEHYDROGENASE_REDUCTASE SDR FAMILY MEMBER 7B"/>
    <property type="match status" value="1"/>
</dbReference>
<reference evidence="4 5" key="1">
    <citation type="submission" date="2019-06" db="EMBL/GenBank/DDBJ databases">
        <title>Saccharibacillus brassicae sp. nov., an endophytic bacterium isolated from Chinese cabbage seeds (Brassica pekinensis).</title>
        <authorList>
            <person name="Jiang L."/>
            <person name="Lee J."/>
            <person name="Kim S.W."/>
        </authorList>
    </citation>
    <scope>NUCLEOTIDE SEQUENCE [LARGE SCALE GENOMIC DNA]</scope>
    <source>
        <strain evidence="5">KCTC 43072 / ATSA2</strain>
    </source>
</reference>
<protein>
    <submittedName>
        <fullName evidence="4">SDR family oxidoreductase</fullName>
    </submittedName>
</protein>
<dbReference type="Proteomes" id="UP000316968">
    <property type="component" value="Chromosome"/>
</dbReference>
<sequence length="291" mass="31599">MGTKTGRNQAASQRRVAIVTGAASGIGQAIARELTERGVDVFIADIDEAGGRKVVEEVTKAGGTARFLRLDVTDAGQVENAVRSVYEEYGRLDYIFNNAGISLYGELYDMTQAHWRRIVDVNLWGVINGVQAAYPIMKKQGFGHIANTSSATAMGPAPTAAAYATTKHAVLGLTTSLHYEAEAFGVKVSALCPSFVDTPIFASSEGINMDLGKVQAQMNKQKMMSPERFAQIAIRGLERNQPLVCPMPLRRTMDVFFALFPAAHRSLMRLVCHVSRKARSEKADSRTEAAV</sequence>
<dbReference type="InterPro" id="IPR020904">
    <property type="entry name" value="Sc_DH/Rdtase_CS"/>
</dbReference>
<evidence type="ECO:0000256" key="3">
    <source>
        <dbReference type="RuleBase" id="RU000363"/>
    </source>
</evidence>
<dbReference type="GO" id="GO:0016491">
    <property type="term" value="F:oxidoreductase activity"/>
    <property type="evidence" value="ECO:0007669"/>
    <property type="project" value="UniProtKB-KW"/>
</dbReference>
<dbReference type="AlphaFoldDB" id="A0A4Y6UYQ9"/>
<proteinExistence type="inferred from homology"/>
<dbReference type="SUPFAM" id="SSF51735">
    <property type="entry name" value="NAD(P)-binding Rossmann-fold domains"/>
    <property type="match status" value="1"/>
</dbReference>
<dbReference type="Gene3D" id="3.40.50.720">
    <property type="entry name" value="NAD(P)-binding Rossmann-like Domain"/>
    <property type="match status" value="1"/>
</dbReference>
<evidence type="ECO:0000256" key="2">
    <source>
        <dbReference type="ARBA" id="ARBA00023002"/>
    </source>
</evidence>
<dbReference type="GO" id="GO:0008206">
    <property type="term" value="P:bile acid metabolic process"/>
    <property type="evidence" value="ECO:0007669"/>
    <property type="project" value="UniProtKB-ARBA"/>
</dbReference>
<dbReference type="RefSeq" id="WP_141447692.1">
    <property type="nucleotide sequence ID" value="NZ_CP041217.1"/>
</dbReference>
<evidence type="ECO:0000313" key="5">
    <source>
        <dbReference type="Proteomes" id="UP000316968"/>
    </source>
</evidence>
<organism evidence="4 5">
    <name type="scientific">Saccharibacillus brassicae</name>
    <dbReference type="NCBI Taxonomy" id="2583377"/>
    <lineage>
        <taxon>Bacteria</taxon>
        <taxon>Bacillati</taxon>
        <taxon>Bacillota</taxon>
        <taxon>Bacilli</taxon>
        <taxon>Bacillales</taxon>
        <taxon>Paenibacillaceae</taxon>
        <taxon>Saccharibacillus</taxon>
    </lineage>
</organism>
<dbReference type="OrthoDB" id="9775296at2"/>
<dbReference type="PRINTS" id="PR00080">
    <property type="entry name" value="SDRFAMILY"/>
</dbReference>
<gene>
    <name evidence="4" type="ORF">FFV09_09955</name>
</gene>
<keyword evidence="5" id="KW-1185">Reference proteome</keyword>
<keyword evidence="2" id="KW-0560">Oxidoreductase</keyword>
<accession>A0A4Y6UYQ9</accession>
<dbReference type="PANTHER" id="PTHR44196">
    <property type="entry name" value="DEHYDROGENASE/REDUCTASE SDR FAMILY MEMBER 7B"/>
    <property type="match status" value="1"/>
</dbReference>
<dbReference type="PROSITE" id="PS00061">
    <property type="entry name" value="ADH_SHORT"/>
    <property type="match status" value="1"/>
</dbReference>
<evidence type="ECO:0000313" key="4">
    <source>
        <dbReference type="EMBL" id="QDH21145.1"/>
    </source>
</evidence>
<dbReference type="EMBL" id="CP041217">
    <property type="protein sequence ID" value="QDH21145.1"/>
    <property type="molecule type" value="Genomic_DNA"/>
</dbReference>
<dbReference type="KEGG" id="saca:FFV09_09955"/>
<comment type="similarity">
    <text evidence="1 3">Belongs to the short-chain dehydrogenases/reductases (SDR) family.</text>
</comment>
<dbReference type="FunFam" id="3.40.50.720:FF:000084">
    <property type="entry name" value="Short-chain dehydrogenase reductase"/>
    <property type="match status" value="1"/>
</dbReference>